<dbReference type="AlphaFoldDB" id="A0A553NE07"/>
<dbReference type="InterPro" id="IPR009071">
    <property type="entry name" value="HMG_box_dom"/>
</dbReference>
<sequence>MDAATSSKAEKIAKTNGDHNAASQVGDDSNKNRGWPKGKKRYLKAPGAPKQPLSGYVHFLNDRRESLRKEQPDISFADISKKLAGEWSTLGAEEKQRYHEKAEQDKERYNKEFSEYQGTEDYKKHLENIERKEKEAKEGGAPPKKKSKKAEKLAASKAAPPPVDDDSRDESNGLDLPIFTEEFLEFNKAREGELRQLKKQVGEMEEQNAVLGKHVETMKSAIGKLEMETNMQNQNSSLILSHVDALKSAVVQSLKGEVPRGEKEPVTMDNVDQFMRKLHKMLVDKSLPKSEALIGHVRGCFAQLNYPQTSISESLKTEL</sequence>
<dbReference type="EMBL" id="VCGU01000458">
    <property type="protein sequence ID" value="TRY63677.1"/>
    <property type="molecule type" value="Genomic_DNA"/>
</dbReference>
<feature type="region of interest" description="Disordered" evidence="5">
    <location>
        <begin position="87"/>
        <end position="174"/>
    </location>
</feature>
<dbReference type="SUPFAM" id="SSF47095">
    <property type="entry name" value="HMG-box"/>
    <property type="match status" value="1"/>
</dbReference>
<keyword evidence="2 3" id="KW-0539">Nucleus</keyword>
<dbReference type="GO" id="GO:0005634">
    <property type="term" value="C:nucleus"/>
    <property type="evidence" value="ECO:0007669"/>
    <property type="project" value="UniProtKB-UniRule"/>
</dbReference>
<gene>
    <name evidence="7" type="ORF">TCAL_16561</name>
</gene>
<evidence type="ECO:0000256" key="5">
    <source>
        <dbReference type="SAM" id="MobiDB-lite"/>
    </source>
</evidence>
<keyword evidence="1 3" id="KW-0238">DNA-binding</keyword>
<feature type="DNA-binding region" description="HMG box" evidence="3">
    <location>
        <begin position="49"/>
        <end position="117"/>
    </location>
</feature>
<evidence type="ECO:0000256" key="3">
    <source>
        <dbReference type="PROSITE-ProRule" id="PRU00267"/>
    </source>
</evidence>
<protein>
    <recommendedName>
        <fullName evidence="6">HMG box domain-containing protein</fullName>
    </recommendedName>
</protein>
<feature type="compositionally biased region" description="Basic and acidic residues" evidence="5">
    <location>
        <begin position="92"/>
        <end position="138"/>
    </location>
</feature>
<reference evidence="7 8" key="1">
    <citation type="journal article" date="2018" name="Nat. Ecol. Evol.">
        <title>Genomic signatures of mitonuclear coevolution across populations of Tigriopus californicus.</title>
        <authorList>
            <person name="Barreto F.S."/>
            <person name="Watson E.T."/>
            <person name="Lima T.G."/>
            <person name="Willett C.S."/>
            <person name="Edmands S."/>
            <person name="Li W."/>
            <person name="Burton R.S."/>
        </authorList>
    </citation>
    <scope>NUCLEOTIDE SEQUENCE [LARGE SCALE GENOMIC DNA]</scope>
    <source>
        <strain evidence="7 8">San Diego</strain>
    </source>
</reference>
<feature type="coiled-coil region" evidence="4">
    <location>
        <begin position="187"/>
        <end position="214"/>
    </location>
</feature>
<feature type="compositionally biased region" description="Basic residues" evidence="5">
    <location>
        <begin position="34"/>
        <end position="43"/>
    </location>
</feature>
<feature type="domain" description="HMG box" evidence="6">
    <location>
        <begin position="49"/>
        <end position="117"/>
    </location>
</feature>
<dbReference type="GO" id="GO:0010468">
    <property type="term" value="P:regulation of gene expression"/>
    <property type="evidence" value="ECO:0007669"/>
    <property type="project" value="TreeGrafter"/>
</dbReference>
<dbReference type="PANTHER" id="PTHR46040">
    <property type="entry name" value="HIGH MOBILITY GROUP PROTEIN 2"/>
    <property type="match status" value="1"/>
</dbReference>
<evidence type="ECO:0000256" key="4">
    <source>
        <dbReference type="SAM" id="Coils"/>
    </source>
</evidence>
<evidence type="ECO:0000256" key="2">
    <source>
        <dbReference type="ARBA" id="ARBA00023242"/>
    </source>
</evidence>
<dbReference type="PRINTS" id="PR00886">
    <property type="entry name" value="HIGHMOBLTY12"/>
</dbReference>
<keyword evidence="8" id="KW-1185">Reference proteome</keyword>
<dbReference type="STRING" id="6832.A0A553NE07"/>
<comment type="caution">
    <text evidence="7">The sequence shown here is derived from an EMBL/GenBank/DDBJ whole genome shotgun (WGS) entry which is preliminary data.</text>
</comment>
<organism evidence="7 8">
    <name type="scientific">Tigriopus californicus</name>
    <name type="common">Marine copepod</name>
    <dbReference type="NCBI Taxonomy" id="6832"/>
    <lineage>
        <taxon>Eukaryota</taxon>
        <taxon>Metazoa</taxon>
        <taxon>Ecdysozoa</taxon>
        <taxon>Arthropoda</taxon>
        <taxon>Crustacea</taxon>
        <taxon>Multicrustacea</taxon>
        <taxon>Hexanauplia</taxon>
        <taxon>Copepoda</taxon>
        <taxon>Harpacticoida</taxon>
        <taxon>Harpacticidae</taxon>
        <taxon>Tigriopus</taxon>
    </lineage>
</organism>
<dbReference type="OrthoDB" id="3213154at2759"/>
<dbReference type="SMART" id="SM00398">
    <property type="entry name" value="HMG"/>
    <property type="match status" value="1"/>
</dbReference>
<feature type="region of interest" description="Disordered" evidence="5">
    <location>
        <begin position="1"/>
        <end position="56"/>
    </location>
</feature>
<dbReference type="InterPro" id="IPR036910">
    <property type="entry name" value="HMG_box_dom_sf"/>
</dbReference>
<evidence type="ECO:0000259" key="6">
    <source>
        <dbReference type="PROSITE" id="PS50118"/>
    </source>
</evidence>
<name>A0A553NE07_TIGCA</name>
<dbReference type="Gene3D" id="1.10.30.10">
    <property type="entry name" value="High mobility group box domain"/>
    <property type="match status" value="1"/>
</dbReference>
<feature type="compositionally biased region" description="Basic and acidic residues" evidence="5">
    <location>
        <begin position="8"/>
        <end position="17"/>
    </location>
</feature>
<evidence type="ECO:0000313" key="7">
    <source>
        <dbReference type="EMBL" id="TRY63677.1"/>
    </source>
</evidence>
<dbReference type="Pfam" id="PF00505">
    <property type="entry name" value="HMG_box"/>
    <property type="match status" value="1"/>
</dbReference>
<dbReference type="InterPro" id="IPR051965">
    <property type="entry name" value="ChromReg_NeuronalGeneExpr"/>
</dbReference>
<dbReference type="GO" id="GO:0003677">
    <property type="term" value="F:DNA binding"/>
    <property type="evidence" value="ECO:0007669"/>
    <property type="project" value="UniProtKB-UniRule"/>
</dbReference>
<proteinExistence type="predicted"/>
<dbReference type="Proteomes" id="UP000318571">
    <property type="component" value="Chromosome 10"/>
</dbReference>
<accession>A0A553NE07</accession>
<evidence type="ECO:0000256" key="1">
    <source>
        <dbReference type="ARBA" id="ARBA00023125"/>
    </source>
</evidence>
<dbReference type="PANTHER" id="PTHR46040:SF3">
    <property type="entry name" value="HIGH MOBILITY GROUP PROTEIN 2"/>
    <property type="match status" value="1"/>
</dbReference>
<dbReference type="PROSITE" id="PS50118">
    <property type="entry name" value="HMG_BOX_2"/>
    <property type="match status" value="1"/>
</dbReference>
<dbReference type="CDD" id="cd21980">
    <property type="entry name" value="HMG-box_HMG20"/>
    <property type="match status" value="1"/>
</dbReference>
<evidence type="ECO:0000313" key="8">
    <source>
        <dbReference type="Proteomes" id="UP000318571"/>
    </source>
</evidence>
<keyword evidence="4" id="KW-0175">Coiled coil</keyword>
<dbReference type="OMA" id="QPAYNGE"/>